<dbReference type="InterPro" id="IPR042217">
    <property type="entry name" value="T4SS_VirB10/TrbI"/>
</dbReference>
<dbReference type="Proteomes" id="UP001589858">
    <property type="component" value="Unassembled WGS sequence"/>
</dbReference>
<comment type="subcellular location">
    <subcellularLocation>
        <location evidence="1">Membrane</location>
        <topology evidence="1">Single-pass membrane protein</topology>
    </subcellularLocation>
</comment>
<keyword evidence="5 7" id="KW-0472">Membrane</keyword>
<sequence>MSEEMNEGARAQPLRQPNPDDQPVNEPAAQAPARPAQKVDPETLAIRARPPRATRFRKEVIIGGTAVATFALLGIAWFALSPRLTGHTVRPSDLAQPGKQAANDALNALPKGYGDVPKLGPPLPGDLGRPILRAQERDLGTNLEVESQHPAAIDQERQKRADDLKNARQSALLAQGVRSASAASAAGENSVPAFGSVNSGTALAADMPSTDRKSQFADKLDGKGDINPHSVSRSPSPNVLMAGSVIAASLITGLNSDIPGMVVAQVTQSVFDSTTGQVLLIPQGTRLIGNYDSVVAYGQSRALVVWQRLVMPDGSSLRLDNMPAADPSGYAGLVDKVDYHTGCQRRRKSRPLGGAKPGHLIRV</sequence>
<feature type="region of interest" description="Disordered" evidence="6">
    <location>
        <begin position="204"/>
        <end position="235"/>
    </location>
</feature>
<evidence type="ECO:0000256" key="1">
    <source>
        <dbReference type="ARBA" id="ARBA00004167"/>
    </source>
</evidence>
<evidence type="ECO:0000313" key="8">
    <source>
        <dbReference type="EMBL" id="MFC0683107.1"/>
    </source>
</evidence>
<evidence type="ECO:0000256" key="4">
    <source>
        <dbReference type="ARBA" id="ARBA00022989"/>
    </source>
</evidence>
<evidence type="ECO:0000256" key="5">
    <source>
        <dbReference type="ARBA" id="ARBA00023136"/>
    </source>
</evidence>
<evidence type="ECO:0000256" key="7">
    <source>
        <dbReference type="SAM" id="Phobius"/>
    </source>
</evidence>
<keyword evidence="4 7" id="KW-1133">Transmembrane helix</keyword>
<feature type="transmembrane region" description="Helical" evidence="7">
    <location>
        <begin position="60"/>
        <end position="80"/>
    </location>
</feature>
<name>A0ABV6S1K3_9SPHN</name>
<protein>
    <submittedName>
        <fullName evidence="8">TrbI/VirB10 family protein</fullName>
    </submittedName>
</protein>
<keyword evidence="9" id="KW-1185">Reference proteome</keyword>
<keyword evidence="3 7" id="KW-0812">Transmembrane</keyword>
<gene>
    <name evidence="8" type="ORF">ACFFF8_00700</name>
</gene>
<reference evidence="8 9" key="1">
    <citation type="submission" date="2024-09" db="EMBL/GenBank/DDBJ databases">
        <authorList>
            <person name="Sun Q."/>
            <person name="Mori K."/>
        </authorList>
    </citation>
    <scope>NUCLEOTIDE SEQUENCE [LARGE SCALE GENOMIC DNA]</scope>
    <source>
        <strain evidence="8 9">CICC 11035S</strain>
    </source>
</reference>
<evidence type="ECO:0000256" key="2">
    <source>
        <dbReference type="ARBA" id="ARBA00010265"/>
    </source>
</evidence>
<feature type="region of interest" description="Disordered" evidence="6">
    <location>
        <begin position="142"/>
        <end position="165"/>
    </location>
</feature>
<feature type="non-terminal residue" evidence="8">
    <location>
        <position position="363"/>
    </location>
</feature>
<feature type="compositionally biased region" description="Basic and acidic residues" evidence="6">
    <location>
        <begin position="209"/>
        <end position="226"/>
    </location>
</feature>
<dbReference type="RefSeq" id="WP_379489248.1">
    <property type="nucleotide sequence ID" value="NZ_JBHLTM010000004.1"/>
</dbReference>
<evidence type="ECO:0000256" key="6">
    <source>
        <dbReference type="SAM" id="MobiDB-lite"/>
    </source>
</evidence>
<dbReference type="InterPro" id="IPR005498">
    <property type="entry name" value="T4SS_VirB10/TraB/TrbI"/>
</dbReference>
<feature type="compositionally biased region" description="Basic and acidic residues" evidence="6">
    <location>
        <begin position="154"/>
        <end position="165"/>
    </location>
</feature>
<dbReference type="CDD" id="cd16429">
    <property type="entry name" value="VirB10"/>
    <property type="match status" value="1"/>
</dbReference>
<organism evidence="8 9">
    <name type="scientific">Novosphingobium clariflavum</name>
    <dbReference type="NCBI Taxonomy" id="2029884"/>
    <lineage>
        <taxon>Bacteria</taxon>
        <taxon>Pseudomonadati</taxon>
        <taxon>Pseudomonadota</taxon>
        <taxon>Alphaproteobacteria</taxon>
        <taxon>Sphingomonadales</taxon>
        <taxon>Sphingomonadaceae</taxon>
        <taxon>Novosphingobium</taxon>
    </lineage>
</organism>
<proteinExistence type="inferred from homology"/>
<feature type="region of interest" description="Disordered" evidence="6">
    <location>
        <begin position="1"/>
        <end position="43"/>
    </location>
</feature>
<evidence type="ECO:0000256" key="3">
    <source>
        <dbReference type="ARBA" id="ARBA00022692"/>
    </source>
</evidence>
<dbReference type="Gene3D" id="2.40.128.260">
    <property type="entry name" value="Type IV secretion system, VirB10/TraB/TrbI"/>
    <property type="match status" value="1"/>
</dbReference>
<comment type="caution">
    <text evidence="8">The sequence shown here is derived from an EMBL/GenBank/DDBJ whole genome shotgun (WGS) entry which is preliminary data.</text>
</comment>
<dbReference type="Pfam" id="PF03743">
    <property type="entry name" value="TrbI"/>
    <property type="match status" value="1"/>
</dbReference>
<feature type="compositionally biased region" description="Low complexity" evidence="6">
    <location>
        <begin position="27"/>
        <end position="36"/>
    </location>
</feature>
<dbReference type="EMBL" id="JBHLTM010000004">
    <property type="protein sequence ID" value="MFC0683107.1"/>
    <property type="molecule type" value="Genomic_DNA"/>
</dbReference>
<accession>A0ABV6S1K3</accession>
<feature type="region of interest" description="Disordered" evidence="6">
    <location>
        <begin position="344"/>
        <end position="363"/>
    </location>
</feature>
<comment type="similarity">
    <text evidence="2">Belongs to the TrbI/VirB10 family.</text>
</comment>
<evidence type="ECO:0000313" key="9">
    <source>
        <dbReference type="Proteomes" id="UP001589858"/>
    </source>
</evidence>